<sequence>MATFSVRPLPTLEEVDFEQEGTAVYQLVLEAEEVARQNTTGAKYNDLIAARVLGFLLCDLWTHRKGSLGRTPYEELLKQLEQCLDGSEEDKARHEKIYATGWLYRDQLLRVYISRCKKKALVRDGYKCMLTGSYDTTCIASPELTRKRRAEEAGLKPAECAHIFSESAQDGNANKVEYAATAITFLELFRATDKVKNLYGGNLHQMYNVLTLCDFLHTEFDLMRFWFEEVKDVENTYTIHASYDDFFTANQPPLQPGQPIPALPSRQLLAIRAACSRVVHMSGAAEQYD</sequence>
<dbReference type="Pfam" id="PF13391">
    <property type="entry name" value="HNH_2"/>
    <property type="match status" value="1"/>
</dbReference>
<dbReference type="InterPro" id="IPR003615">
    <property type="entry name" value="HNH_nuc"/>
</dbReference>
<dbReference type="AlphaFoldDB" id="A0AAD7G157"/>
<keyword evidence="3" id="KW-1185">Reference proteome</keyword>
<organism evidence="2 3">
    <name type="scientific">Roridomyces roridus</name>
    <dbReference type="NCBI Taxonomy" id="1738132"/>
    <lineage>
        <taxon>Eukaryota</taxon>
        <taxon>Fungi</taxon>
        <taxon>Dikarya</taxon>
        <taxon>Basidiomycota</taxon>
        <taxon>Agaricomycotina</taxon>
        <taxon>Agaricomycetes</taxon>
        <taxon>Agaricomycetidae</taxon>
        <taxon>Agaricales</taxon>
        <taxon>Marasmiineae</taxon>
        <taxon>Mycenaceae</taxon>
        <taxon>Roridomyces</taxon>
    </lineage>
</organism>
<gene>
    <name evidence="2" type="ORF">FB45DRAFT_1017775</name>
</gene>
<protein>
    <recommendedName>
        <fullName evidence="1">HNH nuclease domain-containing protein</fullName>
    </recommendedName>
</protein>
<name>A0AAD7G157_9AGAR</name>
<dbReference type="EMBL" id="JARKIF010000001">
    <property type="protein sequence ID" value="KAJ7650385.1"/>
    <property type="molecule type" value="Genomic_DNA"/>
</dbReference>
<feature type="domain" description="HNH nuclease" evidence="1">
    <location>
        <begin position="128"/>
        <end position="227"/>
    </location>
</feature>
<comment type="caution">
    <text evidence="2">The sequence shown here is derived from an EMBL/GenBank/DDBJ whole genome shotgun (WGS) entry which is preliminary data.</text>
</comment>
<evidence type="ECO:0000313" key="2">
    <source>
        <dbReference type="EMBL" id="KAJ7650385.1"/>
    </source>
</evidence>
<evidence type="ECO:0000259" key="1">
    <source>
        <dbReference type="Pfam" id="PF13391"/>
    </source>
</evidence>
<accession>A0AAD7G157</accession>
<dbReference type="Proteomes" id="UP001221142">
    <property type="component" value="Unassembled WGS sequence"/>
</dbReference>
<proteinExistence type="predicted"/>
<reference evidence="2" key="1">
    <citation type="submission" date="2023-03" db="EMBL/GenBank/DDBJ databases">
        <title>Massive genome expansion in bonnet fungi (Mycena s.s.) driven by repeated elements and novel gene families across ecological guilds.</title>
        <authorList>
            <consortium name="Lawrence Berkeley National Laboratory"/>
            <person name="Harder C.B."/>
            <person name="Miyauchi S."/>
            <person name="Viragh M."/>
            <person name="Kuo A."/>
            <person name="Thoen E."/>
            <person name="Andreopoulos B."/>
            <person name="Lu D."/>
            <person name="Skrede I."/>
            <person name="Drula E."/>
            <person name="Henrissat B."/>
            <person name="Morin E."/>
            <person name="Kohler A."/>
            <person name="Barry K."/>
            <person name="LaButti K."/>
            <person name="Morin E."/>
            <person name="Salamov A."/>
            <person name="Lipzen A."/>
            <person name="Mereny Z."/>
            <person name="Hegedus B."/>
            <person name="Baldrian P."/>
            <person name="Stursova M."/>
            <person name="Weitz H."/>
            <person name="Taylor A."/>
            <person name="Grigoriev I.V."/>
            <person name="Nagy L.G."/>
            <person name="Martin F."/>
            <person name="Kauserud H."/>
        </authorList>
    </citation>
    <scope>NUCLEOTIDE SEQUENCE</scope>
    <source>
        <strain evidence="2">9284</strain>
    </source>
</reference>
<evidence type="ECO:0000313" key="3">
    <source>
        <dbReference type="Proteomes" id="UP001221142"/>
    </source>
</evidence>